<keyword evidence="3" id="KW-1185">Reference proteome</keyword>
<evidence type="ECO:0000256" key="1">
    <source>
        <dbReference type="SAM" id="MobiDB-lite"/>
    </source>
</evidence>
<gene>
    <name evidence="2" type="ORF">ElyMa_006002200</name>
</gene>
<dbReference type="InterPro" id="IPR024131">
    <property type="entry name" value="UPF0489"/>
</dbReference>
<dbReference type="AlphaFoldDB" id="A0AAV4GGD2"/>
<feature type="region of interest" description="Disordered" evidence="1">
    <location>
        <begin position="263"/>
        <end position="286"/>
    </location>
</feature>
<dbReference type="EMBL" id="BMAT01012050">
    <property type="protein sequence ID" value="GFR84482.1"/>
    <property type="molecule type" value="Genomic_DNA"/>
</dbReference>
<feature type="region of interest" description="Disordered" evidence="1">
    <location>
        <begin position="61"/>
        <end position="83"/>
    </location>
</feature>
<dbReference type="Pfam" id="PF12640">
    <property type="entry name" value="UPF0489"/>
    <property type="match status" value="1"/>
</dbReference>
<organism evidence="2 3">
    <name type="scientific">Elysia marginata</name>
    <dbReference type="NCBI Taxonomy" id="1093978"/>
    <lineage>
        <taxon>Eukaryota</taxon>
        <taxon>Metazoa</taxon>
        <taxon>Spiralia</taxon>
        <taxon>Lophotrochozoa</taxon>
        <taxon>Mollusca</taxon>
        <taxon>Gastropoda</taxon>
        <taxon>Heterobranchia</taxon>
        <taxon>Euthyneura</taxon>
        <taxon>Panpulmonata</taxon>
        <taxon>Sacoglossa</taxon>
        <taxon>Placobranchoidea</taxon>
        <taxon>Plakobranchidae</taxon>
        <taxon>Elysia</taxon>
    </lineage>
</organism>
<sequence>MRMLNRIRVTFRMATCTLIVVTVSICLVLRFHYFAPLTIGGSVGGRDNSIEMEHNRLSRGRSEVRAMSKSRAHERAWGRESREGQKRRSTLPVYVLEEHHEAARYWMWAAQAGVLPRRSGNTLIHVDAHSDLATAIIEPGFPMFKWPKFSDVSRLVNENDRFIQAVALTGLFSRVVWVWPTWDRSGILEEIHSDATAWNITLGSWLRPIAPVKITAHQNVTGTSDQKTIPNVYVKAEDVCICATPLNPPKHWNETERGKYCLRENSSDPDARGHRKPGQAAEVNKDLSGPMISPFVAIAA</sequence>
<evidence type="ECO:0000313" key="2">
    <source>
        <dbReference type="EMBL" id="GFR84482.1"/>
    </source>
</evidence>
<dbReference type="Proteomes" id="UP000762676">
    <property type="component" value="Unassembled WGS sequence"/>
</dbReference>
<evidence type="ECO:0000313" key="3">
    <source>
        <dbReference type="Proteomes" id="UP000762676"/>
    </source>
</evidence>
<feature type="compositionally biased region" description="Basic and acidic residues" evidence="1">
    <location>
        <begin position="263"/>
        <end position="272"/>
    </location>
</feature>
<comment type="caution">
    <text evidence="2">The sequence shown here is derived from an EMBL/GenBank/DDBJ whole genome shotgun (WGS) entry which is preliminary data.</text>
</comment>
<reference evidence="2 3" key="1">
    <citation type="journal article" date="2021" name="Elife">
        <title>Chloroplast acquisition without the gene transfer in kleptoplastic sea slugs, Plakobranchus ocellatus.</title>
        <authorList>
            <person name="Maeda T."/>
            <person name="Takahashi S."/>
            <person name="Yoshida T."/>
            <person name="Shimamura S."/>
            <person name="Takaki Y."/>
            <person name="Nagai Y."/>
            <person name="Toyoda A."/>
            <person name="Suzuki Y."/>
            <person name="Arimoto A."/>
            <person name="Ishii H."/>
            <person name="Satoh N."/>
            <person name="Nishiyama T."/>
            <person name="Hasebe M."/>
            <person name="Maruyama T."/>
            <person name="Minagawa J."/>
            <person name="Obokata J."/>
            <person name="Shigenobu S."/>
        </authorList>
    </citation>
    <scope>NUCLEOTIDE SEQUENCE [LARGE SCALE GENOMIC DNA]</scope>
</reference>
<accession>A0AAV4GGD2</accession>
<proteinExistence type="predicted"/>
<name>A0AAV4GGD2_9GAST</name>
<protein>
    <submittedName>
        <fullName evidence="2">UPF0489 protein C5orf22</fullName>
    </submittedName>
</protein>